<comment type="caution">
    <text evidence="1">The sequence shown here is derived from an EMBL/GenBank/DDBJ whole genome shotgun (WGS) entry which is preliminary data.</text>
</comment>
<gene>
    <name evidence="1" type="ORF">EZJ44_05780</name>
</gene>
<evidence type="ECO:0000313" key="2">
    <source>
        <dbReference type="Proteomes" id="UP000293036"/>
    </source>
</evidence>
<dbReference type="Proteomes" id="UP000293036">
    <property type="component" value="Unassembled WGS sequence"/>
</dbReference>
<name>A0A4Q9UZK1_9ACTO</name>
<accession>A0A4Q9UZK1</accession>
<keyword evidence="2" id="KW-1185">Reference proteome</keyword>
<dbReference type="EMBL" id="SJDT01000004">
    <property type="protein sequence ID" value="TBW21453.1"/>
    <property type="molecule type" value="Genomic_DNA"/>
</dbReference>
<sequence>MSTYKPRRPAQLKPEQVELIAGNADTAANSELAHTSAQAVVPMGNHPMVDSDVIVRVKTLIVAEGIDVIAQAWAESPAESLPGVLWRGYLLHEWIRRFPDVVRERLAAASLFAQESGTPELANNAELVPDYEELLALWEEVFRGDFRGDFAQVLRSSARFTDFIAHVEPAWIDDDAHPLATYVTRRDTAMKQTAHEFFNAGELLLKGSLD</sequence>
<organism evidence="1 2">
    <name type="scientific">Arcanobacterium bovis</name>
    <dbReference type="NCBI Taxonomy" id="2529275"/>
    <lineage>
        <taxon>Bacteria</taxon>
        <taxon>Bacillati</taxon>
        <taxon>Actinomycetota</taxon>
        <taxon>Actinomycetes</taxon>
        <taxon>Actinomycetales</taxon>
        <taxon>Actinomycetaceae</taxon>
        <taxon>Arcanobacterium</taxon>
    </lineage>
</organism>
<dbReference type="RefSeq" id="WP_131281229.1">
    <property type="nucleotide sequence ID" value="NZ_JBHSLR010000006.1"/>
</dbReference>
<reference evidence="1 2" key="1">
    <citation type="submission" date="2019-02" db="EMBL/GenBank/DDBJ databases">
        <title>Arcanobacterium bovis sp. nov., isolated from the milk of a cow with mastitis.</title>
        <authorList>
            <person name="Sammra O."/>
            <person name="Foster G."/>
            <person name="Hassan A."/>
            <person name="Alssahen M."/>
            <person name="Laemmler C."/>
            <person name="Borowiak M."/>
            <person name="Malorny B."/>
            <person name="Abdulmawjood A."/>
        </authorList>
    </citation>
    <scope>NUCLEOTIDE SEQUENCE [LARGE SCALE GENOMIC DNA]</scope>
    <source>
        <strain evidence="1 2">C605018/01/1</strain>
    </source>
</reference>
<dbReference type="AlphaFoldDB" id="A0A4Q9UZK1"/>
<proteinExistence type="predicted"/>
<evidence type="ECO:0000313" key="1">
    <source>
        <dbReference type="EMBL" id="TBW21453.1"/>
    </source>
</evidence>
<dbReference type="OrthoDB" id="5188280at2"/>
<protein>
    <submittedName>
        <fullName evidence="1">Uncharacterized protein</fullName>
    </submittedName>
</protein>